<comment type="caution">
    <text evidence="1">The sequence shown here is derived from an EMBL/GenBank/DDBJ whole genome shotgun (WGS) entry which is preliminary data.</text>
</comment>
<keyword evidence="2" id="KW-1185">Reference proteome</keyword>
<dbReference type="AlphaFoldDB" id="A0A7X0STL8"/>
<sequence>MADRRWAWLMARLLAAGLAVVVLLGQLPRLAERSQAGREASAAFTPLRVEKLTEDRVADAFAALPLEERLLRVGWDHSILSVDLSIDRSSGAPAVVWRDSAKLVRLSFGQLSNVRRLLLRVYAAEDGTRTLLLSGDTTAEDWKSLEELNAGESGTSPAWSGKLNPEWTPIGERWNRYFAKS</sequence>
<dbReference type="Proteomes" id="UP000564644">
    <property type="component" value="Unassembled WGS sequence"/>
</dbReference>
<protein>
    <recommendedName>
        <fullName evidence="3">DUF4825 domain-containing protein</fullName>
    </recommendedName>
</protein>
<organism evidence="1 2">
    <name type="scientific">Cohnella zeiphila</name>
    <dbReference type="NCBI Taxonomy" id="2761120"/>
    <lineage>
        <taxon>Bacteria</taxon>
        <taxon>Bacillati</taxon>
        <taxon>Bacillota</taxon>
        <taxon>Bacilli</taxon>
        <taxon>Bacillales</taxon>
        <taxon>Paenibacillaceae</taxon>
        <taxon>Cohnella</taxon>
    </lineage>
</organism>
<dbReference type="EMBL" id="JACJVO010000056">
    <property type="protein sequence ID" value="MBB6735761.1"/>
    <property type="molecule type" value="Genomic_DNA"/>
</dbReference>
<evidence type="ECO:0000313" key="2">
    <source>
        <dbReference type="Proteomes" id="UP000564644"/>
    </source>
</evidence>
<accession>A0A7X0STL8</accession>
<dbReference type="RefSeq" id="WP_185133412.1">
    <property type="nucleotide sequence ID" value="NZ_JACJVO010000056.1"/>
</dbReference>
<proteinExistence type="predicted"/>
<name>A0A7X0STL8_9BACL</name>
<reference evidence="1 2" key="1">
    <citation type="submission" date="2020-08" db="EMBL/GenBank/DDBJ databases">
        <title>Cohnella phylogeny.</title>
        <authorList>
            <person name="Dunlap C."/>
        </authorList>
    </citation>
    <scope>NUCLEOTIDE SEQUENCE [LARGE SCALE GENOMIC DNA]</scope>
    <source>
        <strain evidence="1 2">CBP 2801</strain>
    </source>
</reference>
<evidence type="ECO:0008006" key="3">
    <source>
        <dbReference type="Google" id="ProtNLM"/>
    </source>
</evidence>
<gene>
    <name evidence="1" type="ORF">H7C18_33105</name>
</gene>
<evidence type="ECO:0000313" key="1">
    <source>
        <dbReference type="EMBL" id="MBB6735761.1"/>
    </source>
</evidence>